<accession>A0ACA9MNP4</accession>
<name>A0ACA9MNP4_9GLOM</name>
<sequence length="201" mass="23674">MSLTVDDSEQEKNIAKTLDQFDKQELDNFLSSFISWLLKKDRTLFKVESVHNCYAALARYLRENSSIEASYGDTSKSDSLTSDEIMSCLNHNYLSVENNENLERQNDSGFQLRFRKEKNNQDRVLYRQRYDLLLYLSKCPTNCESMSALFLQCIRKQIDDQRLYSTTLLILYMAYNKDLESYYSFPGDSYIDYDSDENDET</sequence>
<protein>
    <submittedName>
        <fullName evidence="1">9840_t:CDS:1</fullName>
    </submittedName>
</protein>
<proteinExistence type="predicted"/>
<gene>
    <name evidence="1" type="ORF">SCALOS_LOCUS6894</name>
</gene>
<keyword evidence="2" id="KW-1185">Reference proteome</keyword>
<comment type="caution">
    <text evidence="1">The sequence shown here is derived from an EMBL/GenBank/DDBJ whole genome shotgun (WGS) entry which is preliminary data.</text>
</comment>
<feature type="non-terminal residue" evidence="1">
    <location>
        <position position="201"/>
    </location>
</feature>
<dbReference type="Proteomes" id="UP000789860">
    <property type="component" value="Unassembled WGS sequence"/>
</dbReference>
<evidence type="ECO:0000313" key="2">
    <source>
        <dbReference type="Proteomes" id="UP000789860"/>
    </source>
</evidence>
<evidence type="ECO:0000313" key="1">
    <source>
        <dbReference type="EMBL" id="CAG8599996.1"/>
    </source>
</evidence>
<organism evidence="1 2">
    <name type="scientific">Scutellospora calospora</name>
    <dbReference type="NCBI Taxonomy" id="85575"/>
    <lineage>
        <taxon>Eukaryota</taxon>
        <taxon>Fungi</taxon>
        <taxon>Fungi incertae sedis</taxon>
        <taxon>Mucoromycota</taxon>
        <taxon>Glomeromycotina</taxon>
        <taxon>Glomeromycetes</taxon>
        <taxon>Diversisporales</taxon>
        <taxon>Gigasporaceae</taxon>
        <taxon>Scutellospora</taxon>
    </lineage>
</organism>
<reference evidence="1" key="1">
    <citation type="submission" date="2021-06" db="EMBL/GenBank/DDBJ databases">
        <authorList>
            <person name="Kallberg Y."/>
            <person name="Tangrot J."/>
            <person name="Rosling A."/>
        </authorList>
    </citation>
    <scope>NUCLEOTIDE SEQUENCE</scope>
    <source>
        <strain evidence="1">AU212A</strain>
    </source>
</reference>
<dbReference type="EMBL" id="CAJVPM010014219">
    <property type="protein sequence ID" value="CAG8599996.1"/>
    <property type="molecule type" value="Genomic_DNA"/>
</dbReference>